<dbReference type="CDD" id="cd03443">
    <property type="entry name" value="PaaI_thioesterase"/>
    <property type="match status" value="1"/>
</dbReference>
<organism evidence="2 3">
    <name type="scientific">Desulfoluna butyratoxydans</name>
    <dbReference type="NCBI Taxonomy" id="231438"/>
    <lineage>
        <taxon>Bacteria</taxon>
        <taxon>Pseudomonadati</taxon>
        <taxon>Thermodesulfobacteriota</taxon>
        <taxon>Desulfobacteria</taxon>
        <taxon>Desulfobacterales</taxon>
        <taxon>Desulfolunaceae</taxon>
        <taxon>Desulfoluna</taxon>
    </lineage>
</organism>
<evidence type="ECO:0000259" key="1">
    <source>
        <dbReference type="Pfam" id="PF03061"/>
    </source>
</evidence>
<feature type="domain" description="Thioesterase" evidence="1">
    <location>
        <begin position="42"/>
        <end position="107"/>
    </location>
</feature>
<keyword evidence="3" id="KW-1185">Reference proteome</keyword>
<dbReference type="PANTHER" id="PTHR42856">
    <property type="entry name" value="ACYL-COENZYME A THIOESTERASE PAAI"/>
    <property type="match status" value="1"/>
</dbReference>
<dbReference type="InterPro" id="IPR006683">
    <property type="entry name" value="Thioestr_dom"/>
</dbReference>
<dbReference type="GO" id="GO:0016289">
    <property type="term" value="F:acyl-CoA hydrolase activity"/>
    <property type="evidence" value="ECO:0007669"/>
    <property type="project" value="TreeGrafter"/>
</dbReference>
<dbReference type="RefSeq" id="WP_180146497.1">
    <property type="nucleotide sequence ID" value="NZ_CAADHO010000014.1"/>
</dbReference>
<dbReference type="InterPro" id="IPR029069">
    <property type="entry name" value="HotDog_dom_sf"/>
</dbReference>
<dbReference type="Proteomes" id="UP000507962">
    <property type="component" value="Unassembled WGS sequence"/>
</dbReference>
<dbReference type="Pfam" id="PF03061">
    <property type="entry name" value="4HBT"/>
    <property type="match status" value="1"/>
</dbReference>
<reference evidence="2 3" key="1">
    <citation type="submission" date="2019-03" db="EMBL/GenBank/DDBJ databases">
        <authorList>
            <person name="Nijsse B."/>
        </authorList>
    </citation>
    <scope>NUCLEOTIDE SEQUENCE [LARGE SCALE GENOMIC DNA]</scope>
    <source>
        <strain evidence="2">Desulfoluna butyratoxydans MSL71</strain>
    </source>
</reference>
<name>A0A4U8YYF7_9BACT</name>
<protein>
    <submittedName>
        <fullName evidence="2">Hotdog domain</fullName>
    </submittedName>
</protein>
<gene>
    <name evidence="2" type="ORF">MSL71_48680</name>
</gene>
<proteinExistence type="predicted"/>
<evidence type="ECO:0000313" key="2">
    <source>
        <dbReference type="EMBL" id="VFQ47182.1"/>
    </source>
</evidence>
<dbReference type="AlphaFoldDB" id="A0A4U8YYF7"/>
<evidence type="ECO:0000313" key="3">
    <source>
        <dbReference type="Proteomes" id="UP000507962"/>
    </source>
</evidence>
<dbReference type="EMBL" id="CAADHO010000014">
    <property type="protein sequence ID" value="VFQ47182.1"/>
    <property type="molecule type" value="Genomic_DNA"/>
</dbReference>
<dbReference type="SUPFAM" id="SSF54637">
    <property type="entry name" value="Thioesterase/thiol ester dehydrase-isomerase"/>
    <property type="match status" value="1"/>
</dbReference>
<sequence>MNCTTHLAINTDLCGTVTALEEGRCVVTLTTTSDMAADAQQLVHGGFVFGMADYAAMCAVNDPYVVLGAAETSFLKPVRVGETLTAEAVVEEVKGKKRMVPVTVRRGVEEVFKGTFTCFVLESHVLGESKA</sequence>
<dbReference type="PANTHER" id="PTHR42856:SF1">
    <property type="entry name" value="ACYL-COENZYME A THIOESTERASE PAAI"/>
    <property type="match status" value="1"/>
</dbReference>
<dbReference type="Gene3D" id="3.10.129.10">
    <property type="entry name" value="Hotdog Thioesterase"/>
    <property type="match status" value="1"/>
</dbReference>
<accession>A0A4U8YYF7</accession>
<dbReference type="InterPro" id="IPR052723">
    <property type="entry name" value="Acyl-CoA_thioesterase_PaaI"/>
</dbReference>